<dbReference type="Proteomes" id="UP000824156">
    <property type="component" value="Unassembled WGS sequence"/>
</dbReference>
<sequence>MSLKSKYKNLLDVAVLGEIRDLHVEEHADKLIISGIAPDGDVKNKLWDVYNQIDPNYISGEVLIEVLVDAGVAVSKLRVVTESTNLNVRKGPGIEQPIIGTALKDQVIDMISRGSNQWWLIRTPDGVEGYCYALYLQPV</sequence>
<evidence type="ECO:0000313" key="3">
    <source>
        <dbReference type="Proteomes" id="UP000824156"/>
    </source>
</evidence>
<dbReference type="AlphaFoldDB" id="A0A9D2AY89"/>
<organism evidence="2 3">
    <name type="scientific">Candidatus Sphingobacterium stercoripullorum</name>
    <dbReference type="NCBI Taxonomy" id="2838759"/>
    <lineage>
        <taxon>Bacteria</taxon>
        <taxon>Pseudomonadati</taxon>
        <taxon>Bacteroidota</taxon>
        <taxon>Sphingobacteriia</taxon>
        <taxon>Sphingobacteriales</taxon>
        <taxon>Sphingobacteriaceae</taxon>
        <taxon>Sphingobacterium</taxon>
    </lineage>
</organism>
<dbReference type="Pfam" id="PF08239">
    <property type="entry name" value="SH3_3"/>
    <property type="match status" value="1"/>
</dbReference>
<accession>A0A9D2AY89</accession>
<comment type="caution">
    <text evidence="2">The sequence shown here is derived from an EMBL/GenBank/DDBJ whole genome shotgun (WGS) entry which is preliminary data.</text>
</comment>
<dbReference type="Gene3D" id="2.30.30.40">
    <property type="entry name" value="SH3 Domains"/>
    <property type="match status" value="1"/>
</dbReference>
<evidence type="ECO:0000313" key="2">
    <source>
        <dbReference type="EMBL" id="HIX53574.1"/>
    </source>
</evidence>
<name>A0A9D2AY89_9SPHI</name>
<reference evidence="2" key="1">
    <citation type="journal article" date="2021" name="PeerJ">
        <title>Extensive microbial diversity within the chicken gut microbiome revealed by metagenomics and culture.</title>
        <authorList>
            <person name="Gilroy R."/>
            <person name="Ravi A."/>
            <person name="Getino M."/>
            <person name="Pursley I."/>
            <person name="Horton D.L."/>
            <person name="Alikhan N.F."/>
            <person name="Baker D."/>
            <person name="Gharbi K."/>
            <person name="Hall N."/>
            <person name="Watson M."/>
            <person name="Adriaenssens E.M."/>
            <person name="Foster-Nyarko E."/>
            <person name="Jarju S."/>
            <person name="Secka A."/>
            <person name="Antonio M."/>
            <person name="Oren A."/>
            <person name="Chaudhuri R.R."/>
            <person name="La Ragione R."/>
            <person name="Hildebrand F."/>
            <person name="Pallen M.J."/>
        </authorList>
    </citation>
    <scope>NUCLEOTIDE SEQUENCE</scope>
    <source>
        <strain evidence="2">1719</strain>
    </source>
</reference>
<reference evidence="2" key="2">
    <citation type="submission" date="2021-04" db="EMBL/GenBank/DDBJ databases">
        <authorList>
            <person name="Gilroy R."/>
        </authorList>
    </citation>
    <scope>NUCLEOTIDE SEQUENCE</scope>
    <source>
        <strain evidence="2">1719</strain>
    </source>
</reference>
<gene>
    <name evidence="2" type="ORF">H9853_01000</name>
</gene>
<dbReference type="InterPro" id="IPR003646">
    <property type="entry name" value="SH3-like_bac-type"/>
</dbReference>
<evidence type="ECO:0000259" key="1">
    <source>
        <dbReference type="PROSITE" id="PS51781"/>
    </source>
</evidence>
<protein>
    <submittedName>
        <fullName evidence="2">SH3 domain-containing protein</fullName>
    </submittedName>
</protein>
<dbReference type="EMBL" id="DXEZ01000024">
    <property type="protein sequence ID" value="HIX53574.1"/>
    <property type="molecule type" value="Genomic_DNA"/>
</dbReference>
<proteinExistence type="predicted"/>
<dbReference type="PROSITE" id="PS51781">
    <property type="entry name" value="SH3B"/>
    <property type="match status" value="1"/>
</dbReference>
<feature type="domain" description="SH3b" evidence="1">
    <location>
        <begin position="75"/>
        <end position="139"/>
    </location>
</feature>